<dbReference type="Pfam" id="PF25954">
    <property type="entry name" value="Beta-barrel_RND_2"/>
    <property type="match status" value="1"/>
</dbReference>
<evidence type="ECO:0000259" key="7">
    <source>
        <dbReference type="Pfam" id="PF25954"/>
    </source>
</evidence>
<dbReference type="InterPro" id="IPR058627">
    <property type="entry name" value="MdtA-like_C"/>
</dbReference>
<dbReference type="InterPro" id="IPR006143">
    <property type="entry name" value="RND_pump_MFP"/>
</dbReference>
<dbReference type="InterPro" id="IPR058624">
    <property type="entry name" value="MdtA-like_HH"/>
</dbReference>
<dbReference type="PANTHER" id="PTHR30469:SF37">
    <property type="entry name" value="RAGD PROTEIN"/>
    <property type="match status" value="1"/>
</dbReference>
<dbReference type="GO" id="GO:1990281">
    <property type="term" value="C:efflux pump complex"/>
    <property type="evidence" value="ECO:0007669"/>
    <property type="project" value="TreeGrafter"/>
</dbReference>
<reference evidence="10" key="1">
    <citation type="submission" date="2018-04" db="EMBL/GenBank/DDBJ databases">
        <authorList>
            <person name="Watanabe M."/>
            <person name="Kojima H."/>
        </authorList>
    </citation>
    <scope>NUCLEOTIDE SEQUENCE [LARGE SCALE GENOMIC DNA]</scope>
    <source>
        <strain evidence="10">Dysh456</strain>
    </source>
</reference>
<dbReference type="AlphaFoldDB" id="A0A2Z6E8Q7"/>
<sequence>MSTELPTPSEHSRRRVRLGLRIALVAALLVAAAGLALRFMQSRQLRQWTDAQAVPTVSAVQPEHGQPSAELTLPGRLEAYAQAPLYARVSGYLKSWRRDIGAPVKAGELIAEIDTPDLDQQLLQARADLANAQANAALAKISAQRWQSMLASDSVSRQEVDEKTSDYAARQAQVRAAQANLERMQAMKRFARIVAPFDGIVTARNTDVGALIDAGAVGGQELFAVSDTRQLRVYVQVPQSYAPQVRPGIAAKLSVPEYPGQDFPARVEAVAQAVRPDSGSMQVQLLVPNPEGRLLPGGFANVAFELPAAAALRIPASALVFDQQGLRVATVDAGGKVRFKRVSILRDLGKAVEIGSGLDPSDRVIDSPPDGLVDGTAVQLAGKPAAAAAEDRRHAPT</sequence>
<keyword evidence="4" id="KW-0812">Transmembrane</keyword>
<dbReference type="FunFam" id="2.40.30.170:FF:000010">
    <property type="entry name" value="Efflux RND transporter periplasmic adaptor subunit"/>
    <property type="match status" value="1"/>
</dbReference>
<dbReference type="Pfam" id="PF25917">
    <property type="entry name" value="BSH_RND"/>
    <property type="match status" value="1"/>
</dbReference>
<dbReference type="Gene3D" id="1.10.287.470">
    <property type="entry name" value="Helix hairpin bin"/>
    <property type="match status" value="1"/>
</dbReference>
<dbReference type="OrthoDB" id="9806939at2"/>
<dbReference type="Pfam" id="PF25876">
    <property type="entry name" value="HH_MFP_RND"/>
    <property type="match status" value="1"/>
</dbReference>
<proteinExistence type="inferred from homology"/>
<comment type="similarity">
    <text evidence="2">Belongs to the membrane fusion protein (MFP) (TC 8.A.1) family.</text>
</comment>
<keyword evidence="3" id="KW-0813">Transport</keyword>
<comment type="subcellular location">
    <subcellularLocation>
        <location evidence="1">Cell envelope</location>
    </subcellularLocation>
</comment>
<feature type="domain" description="Multidrug resistance protein MdtA-like C-terminal permuted SH3" evidence="8">
    <location>
        <begin position="311"/>
        <end position="365"/>
    </location>
</feature>
<protein>
    <submittedName>
        <fullName evidence="9">Probable Co/Zn/Cd efflux system membrane fusion protein</fullName>
    </submittedName>
</protein>
<dbReference type="GO" id="GO:0015562">
    <property type="term" value="F:efflux transmembrane transporter activity"/>
    <property type="evidence" value="ECO:0007669"/>
    <property type="project" value="TreeGrafter"/>
</dbReference>
<reference evidence="10" key="2">
    <citation type="submission" date="2018-06" db="EMBL/GenBank/DDBJ databases">
        <title>Genome sequence of Rhodanobacteraceae bacterium strain Dysh456.</title>
        <authorList>
            <person name="Fukui M."/>
        </authorList>
    </citation>
    <scope>NUCLEOTIDE SEQUENCE [LARGE SCALE GENOMIC DNA]</scope>
    <source>
        <strain evidence="10">Dysh456</strain>
    </source>
</reference>
<keyword evidence="10" id="KW-1185">Reference proteome</keyword>
<dbReference type="InterPro" id="IPR058625">
    <property type="entry name" value="MdtA-like_BSH"/>
</dbReference>
<feature type="transmembrane region" description="Helical" evidence="4">
    <location>
        <begin position="20"/>
        <end position="40"/>
    </location>
</feature>
<dbReference type="Gene3D" id="2.40.50.100">
    <property type="match status" value="1"/>
</dbReference>
<keyword evidence="4" id="KW-1133">Transmembrane helix</keyword>
<evidence type="ECO:0000256" key="1">
    <source>
        <dbReference type="ARBA" id="ARBA00004196"/>
    </source>
</evidence>
<evidence type="ECO:0000256" key="4">
    <source>
        <dbReference type="SAM" id="Phobius"/>
    </source>
</evidence>
<feature type="domain" description="Multidrug resistance protein MdtA-like alpha-helical hairpin" evidence="5">
    <location>
        <begin position="121"/>
        <end position="183"/>
    </location>
</feature>
<feature type="domain" description="Multidrug resistance protein MdtA-like barrel-sandwich hybrid" evidence="6">
    <location>
        <begin position="84"/>
        <end position="216"/>
    </location>
</feature>
<dbReference type="NCBIfam" id="TIGR01730">
    <property type="entry name" value="RND_mfp"/>
    <property type="match status" value="1"/>
</dbReference>
<dbReference type="PANTHER" id="PTHR30469">
    <property type="entry name" value="MULTIDRUG RESISTANCE PROTEIN MDTA"/>
    <property type="match status" value="1"/>
</dbReference>
<dbReference type="Gene3D" id="2.40.30.170">
    <property type="match status" value="1"/>
</dbReference>
<dbReference type="InterPro" id="IPR058792">
    <property type="entry name" value="Beta-barrel_RND_2"/>
</dbReference>
<dbReference type="RefSeq" id="WP_126539767.1">
    <property type="nucleotide sequence ID" value="NZ_AP018560.1"/>
</dbReference>
<dbReference type="KEGG" id="rbd:ALSL_2618"/>
<evidence type="ECO:0000259" key="5">
    <source>
        <dbReference type="Pfam" id="PF25876"/>
    </source>
</evidence>
<evidence type="ECO:0000313" key="10">
    <source>
        <dbReference type="Proteomes" id="UP000270530"/>
    </source>
</evidence>
<name>A0A2Z6E8Q7_9GAMM</name>
<gene>
    <name evidence="9" type="ORF">ALSL_2618</name>
</gene>
<organism evidence="9 10">
    <name type="scientific">Aerosticca soli</name>
    <dbReference type="NCBI Taxonomy" id="2010829"/>
    <lineage>
        <taxon>Bacteria</taxon>
        <taxon>Pseudomonadati</taxon>
        <taxon>Pseudomonadota</taxon>
        <taxon>Gammaproteobacteria</taxon>
        <taxon>Lysobacterales</taxon>
        <taxon>Rhodanobacteraceae</taxon>
        <taxon>Aerosticca</taxon>
    </lineage>
</organism>
<feature type="domain" description="CusB-like beta-barrel" evidence="7">
    <location>
        <begin position="233"/>
        <end position="305"/>
    </location>
</feature>
<evidence type="ECO:0000313" key="9">
    <source>
        <dbReference type="EMBL" id="BBD81242.1"/>
    </source>
</evidence>
<dbReference type="Gene3D" id="2.40.420.20">
    <property type="match status" value="1"/>
</dbReference>
<dbReference type="Proteomes" id="UP000270530">
    <property type="component" value="Chromosome"/>
</dbReference>
<evidence type="ECO:0000259" key="6">
    <source>
        <dbReference type="Pfam" id="PF25917"/>
    </source>
</evidence>
<evidence type="ECO:0000256" key="3">
    <source>
        <dbReference type="ARBA" id="ARBA00022448"/>
    </source>
</evidence>
<dbReference type="SUPFAM" id="SSF111369">
    <property type="entry name" value="HlyD-like secretion proteins"/>
    <property type="match status" value="1"/>
</dbReference>
<keyword evidence="4" id="KW-0472">Membrane</keyword>
<evidence type="ECO:0000259" key="8">
    <source>
        <dbReference type="Pfam" id="PF25967"/>
    </source>
</evidence>
<dbReference type="Pfam" id="PF25967">
    <property type="entry name" value="RND-MFP_C"/>
    <property type="match status" value="1"/>
</dbReference>
<accession>A0A2Z6E8Q7</accession>
<dbReference type="EMBL" id="AP018560">
    <property type="protein sequence ID" value="BBD81242.1"/>
    <property type="molecule type" value="Genomic_DNA"/>
</dbReference>
<evidence type="ECO:0000256" key="2">
    <source>
        <dbReference type="ARBA" id="ARBA00009477"/>
    </source>
</evidence>